<evidence type="ECO:0000313" key="1">
    <source>
        <dbReference type="EMBL" id="PQJ77550.1"/>
    </source>
</evidence>
<organism evidence="1 2">
    <name type="scientific">Polaribacter glomeratus</name>
    <dbReference type="NCBI Taxonomy" id="102"/>
    <lineage>
        <taxon>Bacteria</taxon>
        <taxon>Pseudomonadati</taxon>
        <taxon>Bacteroidota</taxon>
        <taxon>Flavobacteriia</taxon>
        <taxon>Flavobacteriales</taxon>
        <taxon>Flavobacteriaceae</taxon>
    </lineage>
</organism>
<keyword evidence="2" id="KW-1185">Reference proteome</keyword>
<proteinExistence type="predicted"/>
<name>A0A2S7WIX9_9FLAO</name>
<evidence type="ECO:0000313" key="2">
    <source>
        <dbReference type="Proteomes" id="UP000239068"/>
    </source>
</evidence>
<gene>
    <name evidence="1" type="ORF">BTO16_17195</name>
</gene>
<dbReference type="EMBL" id="MSCM01000002">
    <property type="protein sequence ID" value="PQJ77550.1"/>
    <property type="molecule type" value="Genomic_DNA"/>
</dbReference>
<accession>A0A2S7WIX9</accession>
<reference evidence="1 2" key="1">
    <citation type="submission" date="2016-12" db="EMBL/GenBank/DDBJ databases">
        <title>Trade-off between light-utilization and light-protection in marine flavobacteria.</title>
        <authorList>
            <person name="Kumagai Y."/>
            <person name="Yoshizawa S."/>
            <person name="Kogure K."/>
            <person name="Iwasaki W."/>
        </authorList>
    </citation>
    <scope>NUCLEOTIDE SEQUENCE [LARGE SCALE GENOMIC DNA]</scope>
    <source>
        <strain evidence="1 2">ATCC 43844</strain>
    </source>
</reference>
<dbReference type="AlphaFoldDB" id="A0A2S7WIX9"/>
<dbReference type="Proteomes" id="UP000239068">
    <property type="component" value="Unassembled WGS sequence"/>
</dbReference>
<dbReference type="RefSeq" id="WP_146105425.1">
    <property type="nucleotide sequence ID" value="NZ_MSCM01000002.1"/>
</dbReference>
<dbReference type="NCBIfam" id="NF047539">
    <property type="entry name" value="XAC2610_fam"/>
    <property type="match status" value="1"/>
</dbReference>
<dbReference type="InterPro" id="IPR058087">
    <property type="entry name" value="XAC2610_dom"/>
</dbReference>
<protein>
    <submittedName>
        <fullName evidence="1">Uncharacterized protein</fullName>
    </submittedName>
</protein>
<sequence length="291" mass="33543">MRLLLYIFLMLTSIEAKCQSSYSGYLNKNPITLIMYHYNDGNTYAYYTDNNFDTPIKITGNLKNETLTFLEKDIKGKNIATLIFDKFKESRQKIEGKWISIDSTKTYEISLKKDFDINYGSDFEWTSREVLQSNSTRNHYFKTIIDKKKGLAHGSITGVKIFEKKTDQLLQTIELDCQLLAIDNVAIGDYNFNGLEDFSVLASISVHVSNTSSIYMLKESNSNKYTVSGFKGTSLEFDSNLKLVFGKDECCEGRNEIHTTYKIINNQMVMIEEKCLKYDYENAKFIEITCK</sequence>
<dbReference type="OrthoDB" id="638783at2"/>
<comment type="caution">
    <text evidence="1">The sequence shown here is derived from an EMBL/GenBank/DDBJ whole genome shotgun (WGS) entry which is preliminary data.</text>
</comment>